<feature type="domain" description="Metallo-beta-lactamase" evidence="2">
    <location>
        <begin position="105"/>
        <end position="295"/>
    </location>
</feature>
<dbReference type="EMBL" id="KE346376">
    <property type="protein sequence ID" value="KJE97990.1"/>
    <property type="molecule type" value="Genomic_DNA"/>
</dbReference>
<feature type="region of interest" description="Disordered" evidence="1">
    <location>
        <begin position="46"/>
        <end position="88"/>
    </location>
</feature>
<dbReference type="STRING" id="595528.A0A0D2WXM4"/>
<dbReference type="CDD" id="cd16279">
    <property type="entry name" value="metallo-hydrolase-like_MBL-fold"/>
    <property type="match status" value="1"/>
</dbReference>
<organism evidence="3 4">
    <name type="scientific">Capsaspora owczarzaki (strain ATCC 30864)</name>
    <dbReference type="NCBI Taxonomy" id="595528"/>
    <lineage>
        <taxon>Eukaryota</taxon>
        <taxon>Filasterea</taxon>
        <taxon>Capsaspora</taxon>
    </lineage>
</organism>
<dbReference type="Proteomes" id="UP000008743">
    <property type="component" value="Unassembled WGS sequence"/>
</dbReference>
<name>A0A0D2WXM4_CAPO3</name>
<keyword evidence="4" id="KW-1185">Reference proteome</keyword>
<accession>A0A0D2WXM4</accession>
<dbReference type="Gene3D" id="3.60.15.10">
    <property type="entry name" value="Ribonuclease Z/Hydroxyacylglutathione hydrolase-like"/>
    <property type="match status" value="1"/>
</dbReference>
<dbReference type="OMA" id="RFGRVCY"/>
<sequence length="426" mass="46160">MAANSNQIVVEEVIFLGTGTSGQIPSVSCLSVPRPTCAACVDSVKPNSRNRRRNTSLLVRARVAPKSPRQDVRTHSNGNGTSVNGDAVHTVDPNLSAAAAKSHVRNIVIDVGKSFYEGAIRWFLDYGITDIHAVVLTHEHADAVLRLDDLRDWTMYRDDQPSLPVFLDPPTMAAVSRLFPYMVDETKATGSGLVPKIKFCVFDPTQPFNVLGVEFAPFVVPHGKNCTSLGFRFSNVTYLSDVSDLDEKAYEWIDGSDIFIVDTLKEVSHVSHFGLDEALAASERIRPAPRQVYLTGMCHLMEHHSSNKKLAKLYASGSIGMPVECAYDGLRLDVRDKSPTSLVAAERITASIRQQQLRPTVAAVKQAASKAQAEAASVATAAQPADAGRPIWADAHGRVQAALTAELQSRSAEVSTADLIAMSEKP</sequence>
<evidence type="ECO:0000313" key="3">
    <source>
        <dbReference type="EMBL" id="KJE97990.1"/>
    </source>
</evidence>
<reference evidence="4" key="1">
    <citation type="submission" date="2011-02" db="EMBL/GenBank/DDBJ databases">
        <title>The Genome Sequence of Capsaspora owczarzaki ATCC 30864.</title>
        <authorList>
            <person name="Russ C."/>
            <person name="Cuomo C."/>
            <person name="Burger G."/>
            <person name="Gray M.W."/>
            <person name="Holland P.W.H."/>
            <person name="King N."/>
            <person name="Lang F.B.F."/>
            <person name="Roger A.J."/>
            <person name="Ruiz-Trillo I."/>
            <person name="Young S.K."/>
            <person name="Zeng Q."/>
            <person name="Gargeya S."/>
            <person name="Alvarado L."/>
            <person name="Berlin A."/>
            <person name="Chapman S.B."/>
            <person name="Chen Z."/>
            <person name="Freedman E."/>
            <person name="Gellesch M."/>
            <person name="Goldberg J."/>
            <person name="Griggs A."/>
            <person name="Gujja S."/>
            <person name="Heilman E."/>
            <person name="Heiman D."/>
            <person name="Howarth C."/>
            <person name="Mehta T."/>
            <person name="Neiman D."/>
            <person name="Pearson M."/>
            <person name="Roberts A."/>
            <person name="Saif S."/>
            <person name="Shea T."/>
            <person name="Shenoy N."/>
            <person name="Sisk P."/>
            <person name="Stolte C."/>
            <person name="Sykes S."/>
            <person name="White J."/>
            <person name="Yandava C."/>
            <person name="Haas B."/>
            <person name="Nusbaum C."/>
            <person name="Birren B."/>
        </authorList>
    </citation>
    <scope>NUCLEOTIDE SEQUENCE</scope>
    <source>
        <strain evidence="4">ATCC 30864</strain>
    </source>
</reference>
<dbReference type="AlphaFoldDB" id="A0A0D2WXM4"/>
<dbReference type="PhylomeDB" id="A0A0D2WXM4"/>
<feature type="compositionally biased region" description="Polar residues" evidence="1">
    <location>
        <begin position="75"/>
        <end position="84"/>
    </location>
</feature>
<dbReference type="FunCoup" id="A0A0D2WXM4">
    <property type="interactions" value="2"/>
</dbReference>
<evidence type="ECO:0000259" key="2">
    <source>
        <dbReference type="Pfam" id="PF12706"/>
    </source>
</evidence>
<dbReference type="PANTHER" id="PTHR42663:SF6">
    <property type="entry name" value="HYDROLASE C777.06C-RELATED"/>
    <property type="match status" value="1"/>
</dbReference>
<gene>
    <name evidence="3" type="ORF">CAOG_008049</name>
</gene>
<dbReference type="RefSeq" id="XP_004342650.1">
    <property type="nucleotide sequence ID" value="XM_004342601.2"/>
</dbReference>
<dbReference type="InParanoid" id="A0A0D2WXM4"/>
<dbReference type="OrthoDB" id="341300at2759"/>
<proteinExistence type="predicted"/>
<evidence type="ECO:0000313" key="4">
    <source>
        <dbReference type="Proteomes" id="UP000008743"/>
    </source>
</evidence>
<dbReference type="eggNOG" id="ENOG502QWBK">
    <property type="taxonomic scope" value="Eukaryota"/>
</dbReference>
<dbReference type="Pfam" id="PF12706">
    <property type="entry name" value="Lactamase_B_2"/>
    <property type="match status" value="1"/>
</dbReference>
<evidence type="ECO:0000256" key="1">
    <source>
        <dbReference type="SAM" id="MobiDB-lite"/>
    </source>
</evidence>
<protein>
    <submittedName>
        <fullName evidence="3">Metallo-beta-lactamase</fullName>
    </submittedName>
</protein>
<dbReference type="SUPFAM" id="SSF56281">
    <property type="entry name" value="Metallo-hydrolase/oxidoreductase"/>
    <property type="match status" value="1"/>
</dbReference>
<dbReference type="InterPro" id="IPR036866">
    <property type="entry name" value="RibonucZ/Hydroxyglut_hydro"/>
</dbReference>
<dbReference type="InterPro" id="IPR001279">
    <property type="entry name" value="Metallo-B-lactamas"/>
</dbReference>
<dbReference type="PANTHER" id="PTHR42663">
    <property type="entry name" value="HYDROLASE C777.06C-RELATED-RELATED"/>
    <property type="match status" value="1"/>
</dbReference>